<feature type="transmembrane region" description="Helical" evidence="7">
    <location>
        <begin position="77"/>
        <end position="99"/>
    </location>
</feature>
<keyword evidence="5 7" id="KW-1133">Transmembrane helix</keyword>
<dbReference type="GO" id="GO:0016020">
    <property type="term" value="C:membrane"/>
    <property type="evidence" value="ECO:0007669"/>
    <property type="project" value="UniProtKB-SubCell"/>
</dbReference>
<dbReference type="NCBIfam" id="TIGR03025">
    <property type="entry name" value="EPS_sugtrans"/>
    <property type="match status" value="1"/>
</dbReference>
<feature type="transmembrane region" description="Helical" evidence="7">
    <location>
        <begin position="20"/>
        <end position="39"/>
    </location>
</feature>
<protein>
    <submittedName>
        <fullName evidence="9">Exopolysaccharide biosynthesis polyprenyl glycosylphosphotransferase</fullName>
    </submittedName>
</protein>
<evidence type="ECO:0000256" key="4">
    <source>
        <dbReference type="ARBA" id="ARBA00022692"/>
    </source>
</evidence>
<dbReference type="InterPro" id="IPR003362">
    <property type="entry name" value="Bact_transf"/>
</dbReference>
<evidence type="ECO:0000256" key="1">
    <source>
        <dbReference type="ARBA" id="ARBA00004141"/>
    </source>
</evidence>
<dbReference type="RefSeq" id="WP_186887540.1">
    <property type="nucleotide sequence ID" value="NZ_JACONZ010000002.1"/>
</dbReference>
<keyword evidence="3" id="KW-0808">Transferase</keyword>
<gene>
    <name evidence="9" type="ORF">H8S23_06620</name>
</gene>
<evidence type="ECO:0000256" key="5">
    <source>
        <dbReference type="ARBA" id="ARBA00022989"/>
    </source>
</evidence>
<feature type="transmembrane region" description="Helical" evidence="7">
    <location>
        <begin position="264"/>
        <end position="286"/>
    </location>
</feature>
<dbReference type="EMBL" id="JACONZ010000002">
    <property type="protein sequence ID" value="MBC5581176.1"/>
    <property type="molecule type" value="Genomic_DNA"/>
</dbReference>
<comment type="caution">
    <text evidence="9">The sequence shown here is derived from an EMBL/GenBank/DDBJ whole genome shotgun (WGS) entry which is preliminary data.</text>
</comment>
<evidence type="ECO:0000259" key="8">
    <source>
        <dbReference type="Pfam" id="PF02397"/>
    </source>
</evidence>
<evidence type="ECO:0000256" key="2">
    <source>
        <dbReference type="ARBA" id="ARBA00006464"/>
    </source>
</evidence>
<keyword evidence="4 7" id="KW-0812">Transmembrane</keyword>
<sequence>MSAKMRSASQDRTITNTANVIMTLVAMASTCAVWFGYYNDFVFRTYRMAGGVVSMAIYLAVYLLFARVYRAFKIASFPIMETGFSQCLALGIADVFIYVEGCLIYRQYINILPGAVTAAVQFVLAFVWATLVKQYFLKHVQPQECVMVYHTAKYSRGAAELFVKKIEAKYGHLFRIDKSLPAEALKELDAALRPYPVLFLFGVEGTQRSRIFNYASSTGKKLYMVPTIEDVLARGFQVKHLIDTPLFAYESHGDRPASYPGKRLIDIVLSLLMLLVTFPIMLVTALCIKLEDHGDVFFRQKRYTAGGKVFEILKFRSMVMDAETDGKPRPCTAGDSRVTKVGKIIRATRIDELPQIFNILSGDMSWVGPRPERIEHVDLFARDLPEFNYRLRVRAGLTGYAQIYGKYNTTARDKLLLDLLYIEQQSFVLDVKIFFMTIKTMFTPEAAEGFDEARAKAINARAAEEKEIVNA</sequence>
<evidence type="ECO:0000313" key="9">
    <source>
        <dbReference type="EMBL" id="MBC5581176.1"/>
    </source>
</evidence>
<comment type="subcellular location">
    <subcellularLocation>
        <location evidence="1">Membrane</location>
        <topology evidence="1">Multi-pass membrane protein</topology>
    </subcellularLocation>
</comment>
<name>A0A923I6G8_9FIRM</name>
<keyword evidence="10" id="KW-1185">Reference proteome</keyword>
<dbReference type="Proteomes" id="UP000659630">
    <property type="component" value="Unassembled WGS sequence"/>
</dbReference>
<dbReference type="PANTHER" id="PTHR30576:SF0">
    <property type="entry name" value="UNDECAPRENYL-PHOSPHATE N-ACETYLGALACTOSAMINYL 1-PHOSPHATE TRANSFERASE-RELATED"/>
    <property type="match status" value="1"/>
</dbReference>
<proteinExistence type="inferred from homology"/>
<evidence type="ECO:0000256" key="7">
    <source>
        <dbReference type="SAM" id="Phobius"/>
    </source>
</evidence>
<reference evidence="9" key="1">
    <citation type="submission" date="2020-08" db="EMBL/GenBank/DDBJ databases">
        <title>Genome public.</title>
        <authorList>
            <person name="Liu C."/>
            <person name="Sun Q."/>
        </authorList>
    </citation>
    <scope>NUCLEOTIDE SEQUENCE</scope>
    <source>
        <strain evidence="9">BX8</strain>
    </source>
</reference>
<comment type="similarity">
    <text evidence="2">Belongs to the bacterial sugar transferase family.</text>
</comment>
<evidence type="ECO:0000313" key="10">
    <source>
        <dbReference type="Proteomes" id="UP000659630"/>
    </source>
</evidence>
<evidence type="ECO:0000256" key="3">
    <source>
        <dbReference type="ARBA" id="ARBA00022679"/>
    </source>
</evidence>
<dbReference type="InterPro" id="IPR017475">
    <property type="entry name" value="EPS_sugar_tfrase"/>
</dbReference>
<feature type="transmembrane region" description="Helical" evidence="7">
    <location>
        <begin position="111"/>
        <end position="131"/>
    </location>
</feature>
<feature type="transmembrane region" description="Helical" evidence="7">
    <location>
        <begin position="45"/>
        <end position="65"/>
    </location>
</feature>
<evidence type="ECO:0000256" key="6">
    <source>
        <dbReference type="ARBA" id="ARBA00023136"/>
    </source>
</evidence>
<dbReference type="GO" id="GO:0016780">
    <property type="term" value="F:phosphotransferase activity, for other substituted phosphate groups"/>
    <property type="evidence" value="ECO:0007669"/>
    <property type="project" value="TreeGrafter"/>
</dbReference>
<dbReference type="AlphaFoldDB" id="A0A923I6G8"/>
<organism evidence="9 10">
    <name type="scientific">Anaerofilum hominis</name>
    <dbReference type="NCBI Taxonomy" id="2763016"/>
    <lineage>
        <taxon>Bacteria</taxon>
        <taxon>Bacillati</taxon>
        <taxon>Bacillota</taxon>
        <taxon>Clostridia</taxon>
        <taxon>Eubacteriales</taxon>
        <taxon>Oscillospiraceae</taxon>
        <taxon>Anaerofilum</taxon>
    </lineage>
</organism>
<accession>A0A923I6G8</accession>
<dbReference type="PANTHER" id="PTHR30576">
    <property type="entry name" value="COLANIC BIOSYNTHESIS UDP-GLUCOSE LIPID CARRIER TRANSFERASE"/>
    <property type="match status" value="1"/>
</dbReference>
<keyword evidence="6 7" id="KW-0472">Membrane</keyword>
<feature type="domain" description="Bacterial sugar transferase" evidence="8">
    <location>
        <begin position="262"/>
        <end position="442"/>
    </location>
</feature>
<dbReference type="Pfam" id="PF02397">
    <property type="entry name" value="Bac_transf"/>
    <property type="match status" value="1"/>
</dbReference>